<feature type="transmembrane region" description="Helical" evidence="3">
    <location>
        <begin position="165"/>
        <end position="186"/>
    </location>
</feature>
<feature type="signal peptide" evidence="4">
    <location>
        <begin position="1"/>
        <end position="23"/>
    </location>
</feature>
<keyword evidence="3" id="KW-1133">Transmembrane helix</keyword>
<evidence type="ECO:0000313" key="6">
    <source>
        <dbReference type="EMBL" id="EZP25974.1"/>
    </source>
</evidence>
<keyword evidence="4" id="KW-0732">Signal</keyword>
<dbReference type="Proteomes" id="UP000024001">
    <property type="component" value="Unassembled WGS sequence"/>
</dbReference>
<keyword evidence="1" id="KW-0175">Coiled coil</keyword>
<keyword evidence="3" id="KW-0472">Membrane</keyword>
<dbReference type="Pfam" id="PF04536">
    <property type="entry name" value="TPM_phosphatase"/>
    <property type="match status" value="1"/>
</dbReference>
<dbReference type="RefSeq" id="WP_036312596.1">
    <property type="nucleotide sequence ID" value="NZ_JFYO01000007.1"/>
</dbReference>
<feature type="compositionally biased region" description="Gly residues" evidence="2">
    <location>
        <begin position="618"/>
        <end position="630"/>
    </location>
</feature>
<sequence>MRSRLTAVVAVSFAIIAGSFAFAAPASATEPIALGDTHVLDASDVLTDAQEASLDARLDRLTEDSGVDLWVVYVDDFTDPSGAQQWAEATAERNNLGPSQYLLAIATEGRAYYLSSDSSGPIPDGTIASIEQDRVRPALAGGDWEGAGVAAADGLADARAGGGGGLIWVVVIVVAALAALIVWALVRRRRRAATGAPSGPAEVPLDELEREAGAALVRTDDAITTSAQELGFAKAEFGDAATVEFEQAIAEARTSLERAFALQQQMDDETPDSPAQQRAWYEEIVERCRTAAAMLDEKGDAFDALRDLAKNAPEALVRVQQRRAEVGARTDALDARLAELRSTYRADALAAIADNPAQARDRLTFADARLTEAQAEVSAGDGTGAAVGIRAAEQAVEQADQLHTAVEKLAADLASAERDGAALVTELEADLAAAAATPDPDSRLAPAIASTRQNLDAARGVLTGNDRDPLSAVDLLRRANTAIDGALGEIRDAQLRADRAERVLAQALLQAKAQVSAAENFISARRGAVGATARTRLAEAGATLVRATQLQQSDPEQALSLAQRAAALAGEATQHAQNDVGSFAGGGNTGGGGDFGGMLGGIIISSLLGGGGGSRRSSGGFGGGFGGGSSRSGRSGSSIRRSSGGGSRSRRGGGRF</sequence>
<evidence type="ECO:0000256" key="1">
    <source>
        <dbReference type="SAM" id="Coils"/>
    </source>
</evidence>
<dbReference type="eggNOG" id="COG1512">
    <property type="taxonomic scope" value="Bacteria"/>
</dbReference>
<evidence type="ECO:0000313" key="7">
    <source>
        <dbReference type="Proteomes" id="UP000024001"/>
    </source>
</evidence>
<keyword evidence="7" id="KW-1185">Reference proteome</keyword>
<evidence type="ECO:0000256" key="3">
    <source>
        <dbReference type="SAM" id="Phobius"/>
    </source>
</evidence>
<dbReference type="OrthoDB" id="5105562at2"/>
<gene>
    <name evidence="6" type="ORF">BW34_02306</name>
</gene>
<comment type="caution">
    <text evidence="6">The sequence shown here is derived from an EMBL/GenBank/DDBJ whole genome shotgun (WGS) entry which is preliminary data.</text>
</comment>
<feature type="coiled-coil region" evidence="1">
    <location>
        <begin position="392"/>
        <end position="419"/>
    </location>
</feature>
<dbReference type="EMBL" id="JFYO01000007">
    <property type="protein sequence ID" value="EZP25974.1"/>
    <property type="molecule type" value="Genomic_DNA"/>
</dbReference>
<dbReference type="Gene3D" id="3.10.310.50">
    <property type="match status" value="1"/>
</dbReference>
<protein>
    <submittedName>
        <fullName evidence="6">Putative integral membrane protein</fullName>
    </submittedName>
</protein>
<name>A0A031FM82_9MICO</name>
<reference evidence="6 7" key="1">
    <citation type="submission" date="2014-03" db="EMBL/GenBank/DDBJ databases">
        <title>Draft Genome Sequences of 13 Willow Endophytes.</title>
        <authorList>
            <person name="Gan H.Y."/>
            <person name="Gan H.M."/>
            <person name="Savka M.A."/>
            <person name="Hudson A.O."/>
        </authorList>
    </citation>
    <scope>NUCLEOTIDE SEQUENCE [LARGE SCALE GENOMIC DNA]</scope>
    <source>
        <strain evidence="6 7">RIT293</strain>
    </source>
</reference>
<evidence type="ECO:0000259" key="5">
    <source>
        <dbReference type="Pfam" id="PF04536"/>
    </source>
</evidence>
<feature type="compositionally biased region" description="Low complexity" evidence="2">
    <location>
        <begin position="631"/>
        <end position="642"/>
    </location>
</feature>
<feature type="coiled-coil region" evidence="1">
    <location>
        <begin position="483"/>
        <end position="510"/>
    </location>
</feature>
<evidence type="ECO:0000256" key="2">
    <source>
        <dbReference type="SAM" id="MobiDB-lite"/>
    </source>
</evidence>
<organism evidence="6 7">
    <name type="scientific">Microbacterium oleivorans</name>
    <dbReference type="NCBI Taxonomy" id="273677"/>
    <lineage>
        <taxon>Bacteria</taxon>
        <taxon>Bacillati</taxon>
        <taxon>Actinomycetota</taxon>
        <taxon>Actinomycetes</taxon>
        <taxon>Micrococcales</taxon>
        <taxon>Microbacteriaceae</taxon>
        <taxon>Microbacterium</taxon>
    </lineage>
</organism>
<dbReference type="AlphaFoldDB" id="A0A031FM82"/>
<feature type="chain" id="PRO_5001552744" evidence="4">
    <location>
        <begin position="24"/>
        <end position="656"/>
    </location>
</feature>
<feature type="region of interest" description="Disordered" evidence="2">
    <location>
        <begin position="618"/>
        <end position="656"/>
    </location>
</feature>
<dbReference type="PATRIC" id="fig|273677.3.peg.2286"/>
<dbReference type="InterPro" id="IPR007621">
    <property type="entry name" value="TPM_dom"/>
</dbReference>
<feature type="domain" description="TPM" evidence="5">
    <location>
        <begin position="39"/>
        <end position="157"/>
    </location>
</feature>
<accession>A0A031FM82</accession>
<evidence type="ECO:0000256" key="4">
    <source>
        <dbReference type="SAM" id="SignalP"/>
    </source>
</evidence>
<keyword evidence="3" id="KW-0812">Transmembrane</keyword>
<proteinExistence type="predicted"/>